<evidence type="ECO:0000313" key="4">
    <source>
        <dbReference type="Proteomes" id="UP001324993"/>
    </source>
</evidence>
<dbReference type="EMBL" id="CP138858">
    <property type="protein sequence ID" value="WPJ98078.1"/>
    <property type="molecule type" value="Genomic_DNA"/>
</dbReference>
<evidence type="ECO:0000256" key="1">
    <source>
        <dbReference type="SAM" id="Phobius"/>
    </source>
</evidence>
<keyword evidence="1" id="KW-0472">Membrane</keyword>
<keyword evidence="1" id="KW-0812">Transmembrane</keyword>
<evidence type="ECO:0000313" key="3">
    <source>
        <dbReference type="EMBL" id="WPJ98078.1"/>
    </source>
</evidence>
<sequence>MKSIFNITFLKNLPIAKKIGLVTLLTSTVTLFILSSAYFIFNWSQYKGQQLARLESIAGITASATEAALMFDDKQAANEYLSWLRHEQGLEMAILFDAQNDLFASFQRAALAQQSQAPNWQTLNSQFSDSGYLKPIYSDSIKLGTIFLQSNQSMLKQVLRS</sequence>
<keyword evidence="1" id="KW-1133">Transmembrane helix</keyword>
<dbReference type="InterPro" id="IPR033417">
    <property type="entry name" value="CHASE8"/>
</dbReference>
<gene>
    <name evidence="3" type="ORF">SH580_10235</name>
</gene>
<name>A0ABZ0RSN7_9BACT</name>
<keyword evidence="4" id="KW-1185">Reference proteome</keyword>
<feature type="domain" description="Periplasmic sensor" evidence="2">
    <location>
        <begin position="49"/>
        <end position="148"/>
    </location>
</feature>
<feature type="transmembrane region" description="Helical" evidence="1">
    <location>
        <begin position="21"/>
        <end position="41"/>
    </location>
</feature>
<evidence type="ECO:0000259" key="2">
    <source>
        <dbReference type="Pfam" id="PF17152"/>
    </source>
</evidence>
<proteinExistence type="predicted"/>
<dbReference type="Proteomes" id="UP001324993">
    <property type="component" value="Chromosome"/>
</dbReference>
<dbReference type="Pfam" id="PF17152">
    <property type="entry name" value="CHASE8"/>
    <property type="match status" value="1"/>
</dbReference>
<organism evidence="3 4">
    <name type="scientific">Coraliomargarita algicola</name>
    <dbReference type="NCBI Taxonomy" id="3092156"/>
    <lineage>
        <taxon>Bacteria</taxon>
        <taxon>Pseudomonadati</taxon>
        <taxon>Verrucomicrobiota</taxon>
        <taxon>Opitutia</taxon>
        <taxon>Puniceicoccales</taxon>
        <taxon>Coraliomargaritaceae</taxon>
        <taxon>Coraliomargarita</taxon>
    </lineage>
</organism>
<protein>
    <submittedName>
        <fullName evidence="3">CHASE sensor domain-containing protein</fullName>
    </submittedName>
</protein>
<dbReference type="RefSeq" id="WP_319834883.1">
    <property type="nucleotide sequence ID" value="NZ_CP138858.1"/>
</dbReference>
<reference evidence="3 4" key="1">
    <citation type="submission" date="2023-11" db="EMBL/GenBank/DDBJ databases">
        <title>Coraliomargarita sp. nov., isolated from marine algae.</title>
        <authorList>
            <person name="Lee J.K."/>
            <person name="Baek J.H."/>
            <person name="Kim J.M."/>
            <person name="Choi D.G."/>
            <person name="Jeon C.O."/>
        </authorList>
    </citation>
    <scope>NUCLEOTIDE SEQUENCE [LARGE SCALE GENOMIC DNA]</scope>
    <source>
        <strain evidence="3 4">J2-16</strain>
    </source>
</reference>
<accession>A0ABZ0RSN7</accession>